<dbReference type="SMART" id="SM00355">
    <property type="entry name" value="ZnF_C2H2"/>
    <property type="match status" value="2"/>
</dbReference>
<feature type="domain" description="C2H2-type" evidence="1">
    <location>
        <begin position="14"/>
        <end position="38"/>
    </location>
</feature>
<evidence type="ECO:0000313" key="2">
    <source>
        <dbReference type="EMBL" id="QHT87254.1"/>
    </source>
</evidence>
<dbReference type="InterPro" id="IPR013087">
    <property type="entry name" value="Znf_C2H2_type"/>
</dbReference>
<feature type="domain" description="C2H2-type" evidence="1">
    <location>
        <begin position="55"/>
        <end position="75"/>
    </location>
</feature>
<dbReference type="EMBL" id="MN740085">
    <property type="protein sequence ID" value="QHT87254.1"/>
    <property type="molecule type" value="Genomic_DNA"/>
</dbReference>
<organism evidence="2">
    <name type="scientific">viral metagenome</name>
    <dbReference type="NCBI Taxonomy" id="1070528"/>
    <lineage>
        <taxon>unclassified sequences</taxon>
        <taxon>metagenomes</taxon>
        <taxon>organismal metagenomes</taxon>
    </lineage>
</organism>
<reference evidence="2" key="1">
    <citation type="journal article" date="2020" name="Nature">
        <title>Giant virus diversity and host interactions through global metagenomics.</title>
        <authorList>
            <person name="Schulz F."/>
            <person name="Roux S."/>
            <person name="Paez-Espino D."/>
            <person name="Jungbluth S."/>
            <person name="Walsh D.A."/>
            <person name="Denef V.J."/>
            <person name="McMahon K.D."/>
            <person name="Konstantinidis K.T."/>
            <person name="Eloe-Fadrosh E.A."/>
            <person name="Kyrpides N.C."/>
            <person name="Woyke T."/>
        </authorList>
    </citation>
    <scope>NUCLEOTIDE SEQUENCE</scope>
    <source>
        <strain evidence="2">GVMAG-M-3300023184-190</strain>
    </source>
</reference>
<protein>
    <recommendedName>
        <fullName evidence="1">C2H2-type domain-containing protein</fullName>
    </recommendedName>
</protein>
<dbReference type="Gene3D" id="3.30.160.60">
    <property type="entry name" value="Classic Zinc Finger"/>
    <property type="match status" value="1"/>
</dbReference>
<sequence length="326" mass="37355">MATEKSPKNPRPIFSCETCDYHTANKKDFAKHEATRKHLCNISQEKIPAKNVAAFTCSNCKKIYQHRSSYWKHVQQCANYSVVVEVDQKTKMLETIFTPDMITNLISQNKELQNLLVEQNALFMERTSTIIDQNTKLVEQNKQLMELPPKPSTVVTNNNQFNLNIFLNEHCKNAINMADFLNSLKVTVKDLENTGQLGYVDGISRIFVNGLLDMNVCERPVHCTDLKRETVYVRDDNKWNKDDPEKRLMKEAVQKVAQKNLQQIRSWIQEHPDCKDTSSPESDVFVQLSQHATGGGSIQENNRLDEKVVKNVLKTIVLDKTAVSIK</sequence>
<dbReference type="AlphaFoldDB" id="A0A6C0I2Z1"/>
<evidence type="ECO:0000259" key="1">
    <source>
        <dbReference type="SMART" id="SM00355"/>
    </source>
</evidence>
<name>A0A6C0I2Z1_9ZZZZ</name>
<proteinExistence type="predicted"/>
<accession>A0A6C0I2Z1</accession>